<dbReference type="InterPro" id="IPR051536">
    <property type="entry name" value="UDG_Type-4/5"/>
</dbReference>
<reference evidence="14" key="1">
    <citation type="submission" date="2021-04" db="EMBL/GenBank/DDBJ databases">
        <title>A novel Synergistetes isolate from a pyrite-forming mixed culture.</title>
        <authorList>
            <person name="Bunk B."/>
            <person name="Sproer C."/>
            <person name="Spring S."/>
            <person name="Pester M."/>
        </authorList>
    </citation>
    <scope>NUCLEOTIDE SEQUENCE [LARGE SCALE GENOMIC DNA]</scope>
    <source>
        <strain evidence="14">J.5.4.2-T.3.5.2</strain>
    </source>
</reference>
<evidence type="ECO:0000256" key="6">
    <source>
        <dbReference type="ARBA" id="ARBA00022723"/>
    </source>
</evidence>
<evidence type="ECO:0000313" key="13">
    <source>
        <dbReference type="EMBL" id="QTX33721.1"/>
    </source>
</evidence>
<evidence type="ECO:0000256" key="7">
    <source>
        <dbReference type="ARBA" id="ARBA00022763"/>
    </source>
</evidence>
<keyword evidence="7" id="KW-0227">DNA damage</keyword>
<keyword evidence="8" id="KW-0378">Hydrolase</keyword>
<dbReference type="GO" id="GO:0046872">
    <property type="term" value="F:metal ion binding"/>
    <property type="evidence" value="ECO:0007669"/>
    <property type="project" value="UniProtKB-KW"/>
</dbReference>
<dbReference type="NCBIfam" id="TIGR00758">
    <property type="entry name" value="UDG_fam4"/>
    <property type="match status" value="1"/>
</dbReference>
<evidence type="ECO:0000256" key="2">
    <source>
        <dbReference type="ARBA" id="ARBA00006521"/>
    </source>
</evidence>
<dbReference type="InterPro" id="IPR036895">
    <property type="entry name" value="Uracil-DNA_glycosylase-like_sf"/>
</dbReference>
<evidence type="ECO:0000256" key="4">
    <source>
        <dbReference type="ARBA" id="ARBA00019403"/>
    </source>
</evidence>
<name>A0A9Q7ABZ6_9BACT</name>
<sequence length="209" mass="23349">MYDSQKKEIYIKNELTIINKKIAACTACPLCQGRNKTVFGQGSINSGLMIIGEGPGADEDLQGEAFVGKAGQLLTKILEAAKIYRKDVFITNVVKCRPPNNRVPTVDEIVACNSFLESQIALISPKIIITLGNTPTRWLLKTSEGITALRGKWFKWRGVELMPQFHPSYLLRNQSRAKNSPKDLTWNDIQDVKRKWDEISKGGSPISNE</sequence>
<dbReference type="SUPFAM" id="SSF52141">
    <property type="entry name" value="Uracil-DNA glycosylase-like"/>
    <property type="match status" value="1"/>
</dbReference>
<gene>
    <name evidence="13" type="ORF">KAR29_06995</name>
</gene>
<keyword evidence="14" id="KW-1185">Reference proteome</keyword>
<comment type="catalytic activity">
    <reaction evidence="1">
        <text>Hydrolyzes single-stranded DNA or mismatched double-stranded DNA and polynucleotides, releasing free uracil.</text>
        <dbReference type="EC" id="3.2.2.27"/>
    </reaction>
</comment>
<protein>
    <recommendedName>
        <fullName evidence="4">Type-4 uracil-DNA glycosylase</fullName>
        <ecNumber evidence="3">3.2.2.27</ecNumber>
    </recommendedName>
</protein>
<evidence type="ECO:0000313" key="14">
    <source>
        <dbReference type="Proteomes" id="UP000671879"/>
    </source>
</evidence>
<dbReference type="Proteomes" id="UP000671879">
    <property type="component" value="Chromosome"/>
</dbReference>
<dbReference type="Gene3D" id="3.40.470.10">
    <property type="entry name" value="Uracil-DNA glycosylase-like domain"/>
    <property type="match status" value="1"/>
</dbReference>
<dbReference type="InterPro" id="IPR005273">
    <property type="entry name" value="Ura-DNA_glyco_family4"/>
</dbReference>
<evidence type="ECO:0000256" key="1">
    <source>
        <dbReference type="ARBA" id="ARBA00001400"/>
    </source>
</evidence>
<evidence type="ECO:0000259" key="12">
    <source>
        <dbReference type="SMART" id="SM00986"/>
    </source>
</evidence>
<dbReference type="GO" id="GO:0004844">
    <property type="term" value="F:uracil DNA N-glycosylase activity"/>
    <property type="evidence" value="ECO:0007669"/>
    <property type="project" value="UniProtKB-EC"/>
</dbReference>
<dbReference type="InterPro" id="IPR005122">
    <property type="entry name" value="Uracil-DNA_glycosylase-like"/>
</dbReference>
<evidence type="ECO:0000256" key="10">
    <source>
        <dbReference type="ARBA" id="ARBA00023014"/>
    </source>
</evidence>
<proteinExistence type="inferred from homology"/>
<keyword evidence="11" id="KW-0234">DNA repair</keyword>
<dbReference type="KEGG" id="aram:KAR29_06995"/>
<evidence type="ECO:0000256" key="5">
    <source>
        <dbReference type="ARBA" id="ARBA00022485"/>
    </source>
</evidence>
<organism evidence="13 14">
    <name type="scientific">Aminithiophilus ramosus</name>
    <dbReference type="NCBI Taxonomy" id="3029084"/>
    <lineage>
        <taxon>Bacteria</taxon>
        <taxon>Thermotogati</taxon>
        <taxon>Synergistota</taxon>
        <taxon>Synergistia</taxon>
        <taxon>Synergistales</taxon>
        <taxon>Aminithiophilaceae</taxon>
        <taxon>Aminithiophilus</taxon>
    </lineage>
</organism>
<dbReference type="PANTHER" id="PTHR33693:SF1">
    <property type="entry name" value="TYPE-4 URACIL-DNA GLYCOSYLASE"/>
    <property type="match status" value="1"/>
</dbReference>
<dbReference type="PANTHER" id="PTHR33693">
    <property type="entry name" value="TYPE-5 URACIL-DNA GLYCOSYLASE"/>
    <property type="match status" value="1"/>
</dbReference>
<keyword evidence="10" id="KW-0411">Iron-sulfur</keyword>
<feature type="domain" description="Uracil-DNA glycosylase-like" evidence="12">
    <location>
        <begin position="39"/>
        <end position="190"/>
    </location>
</feature>
<dbReference type="SMART" id="SM00987">
    <property type="entry name" value="UreE_C"/>
    <property type="match status" value="1"/>
</dbReference>
<dbReference type="EMBL" id="CP072943">
    <property type="protein sequence ID" value="QTX33721.1"/>
    <property type="molecule type" value="Genomic_DNA"/>
</dbReference>
<dbReference type="SMART" id="SM00986">
    <property type="entry name" value="UDG"/>
    <property type="match status" value="1"/>
</dbReference>
<dbReference type="CDD" id="cd10030">
    <property type="entry name" value="UDG-F4_TTUDGA_SPO1dp_like"/>
    <property type="match status" value="1"/>
</dbReference>
<keyword evidence="9" id="KW-0408">Iron</keyword>
<dbReference type="EC" id="3.2.2.27" evidence="3"/>
<evidence type="ECO:0000256" key="9">
    <source>
        <dbReference type="ARBA" id="ARBA00023004"/>
    </source>
</evidence>
<evidence type="ECO:0000256" key="11">
    <source>
        <dbReference type="ARBA" id="ARBA00023204"/>
    </source>
</evidence>
<dbReference type="Pfam" id="PF03167">
    <property type="entry name" value="UDG"/>
    <property type="match status" value="1"/>
</dbReference>
<dbReference type="AlphaFoldDB" id="A0A9Q7ABZ6"/>
<accession>A0A9Q7ABZ6</accession>
<dbReference type="GO" id="GO:0006281">
    <property type="term" value="P:DNA repair"/>
    <property type="evidence" value="ECO:0007669"/>
    <property type="project" value="UniProtKB-KW"/>
</dbReference>
<evidence type="ECO:0000256" key="3">
    <source>
        <dbReference type="ARBA" id="ARBA00012030"/>
    </source>
</evidence>
<evidence type="ECO:0000256" key="8">
    <source>
        <dbReference type="ARBA" id="ARBA00022801"/>
    </source>
</evidence>
<keyword evidence="6" id="KW-0479">Metal-binding</keyword>
<comment type="similarity">
    <text evidence="2">Belongs to the uracil-DNA glycosylase (UDG) superfamily. Type 4 (UDGa) family.</text>
</comment>
<dbReference type="GO" id="GO:0051539">
    <property type="term" value="F:4 iron, 4 sulfur cluster binding"/>
    <property type="evidence" value="ECO:0007669"/>
    <property type="project" value="UniProtKB-KW"/>
</dbReference>
<keyword evidence="5" id="KW-0004">4Fe-4S</keyword>